<dbReference type="STRING" id="436010.A0A166JS29"/>
<dbReference type="InterPro" id="IPR007484">
    <property type="entry name" value="Peptidase_M28"/>
</dbReference>
<dbReference type="GO" id="GO:0016603">
    <property type="term" value="F:glutaminyl-peptide cyclotransferase activity"/>
    <property type="evidence" value="ECO:0007669"/>
    <property type="project" value="InterPro"/>
</dbReference>
<keyword evidence="3" id="KW-0645">Protease</keyword>
<evidence type="ECO:0000259" key="4">
    <source>
        <dbReference type="Pfam" id="PF04389"/>
    </source>
</evidence>
<dbReference type="GO" id="GO:0008233">
    <property type="term" value="F:peptidase activity"/>
    <property type="evidence" value="ECO:0007669"/>
    <property type="project" value="UniProtKB-KW"/>
</dbReference>
<keyword evidence="3" id="KW-0862">Zinc</keyword>
<dbReference type="Pfam" id="PF04389">
    <property type="entry name" value="Peptidase_M28"/>
    <property type="match status" value="1"/>
</dbReference>
<keyword evidence="3" id="KW-0479">Metal-binding</keyword>
<evidence type="ECO:0000256" key="1">
    <source>
        <dbReference type="ARBA" id="ARBA00022679"/>
    </source>
</evidence>
<sequence length="389" mass="43451">MLHRLWLLLLLAAPSYQVGSHLGERDLPILDAAQISALVAFPDPVRSIDPSNPDSHLSKILIPRAVDTPNNTLVRTHLTDTLRSLGWHIEEDSFIASTPQGNKRFTNVIATHDPEAPRRVVLSAHFDSKWFASYPQDQFVGATDSAAPCAMMLDLAEALTPLLDARSLRLKTEDEDDVEEAEETTLQLVFFDGEEAFGVWSDADSIYGAQHLAQQWHTTYLPPHPKRRLLPPGGITALDTVEHLILLDLLGALNPHIRSFFPDTAWLFDAFISAETRLFQTGAFTYPEGTSSAAMQSFFIPRTGKETNAGYIGDDHLPFMRRGVSVVHMIPEPFPHVWHTLGDDATALDIPTMRRWNLILRVVFAEYLHLQPDVKAKRDAVVTKTEGEL</sequence>
<protein>
    <recommendedName>
        <fullName evidence="3">Peptide hydrolase</fullName>
        <ecNumber evidence="3">3.4.-.-</ecNumber>
    </recommendedName>
</protein>
<organism evidence="5 6">
    <name type="scientific">Athelia psychrophila</name>
    <dbReference type="NCBI Taxonomy" id="1759441"/>
    <lineage>
        <taxon>Eukaryota</taxon>
        <taxon>Fungi</taxon>
        <taxon>Dikarya</taxon>
        <taxon>Basidiomycota</taxon>
        <taxon>Agaricomycotina</taxon>
        <taxon>Agaricomycetes</taxon>
        <taxon>Agaricomycetidae</taxon>
        <taxon>Atheliales</taxon>
        <taxon>Atheliaceae</taxon>
        <taxon>Athelia</taxon>
    </lineage>
</organism>
<dbReference type="AlphaFoldDB" id="A0A166JS29"/>
<reference evidence="5 6" key="1">
    <citation type="journal article" date="2016" name="Mol. Biol. Evol.">
        <title>Comparative Genomics of Early-Diverging Mushroom-Forming Fungi Provides Insights into the Origins of Lignocellulose Decay Capabilities.</title>
        <authorList>
            <person name="Nagy L.G."/>
            <person name="Riley R."/>
            <person name="Tritt A."/>
            <person name="Adam C."/>
            <person name="Daum C."/>
            <person name="Floudas D."/>
            <person name="Sun H."/>
            <person name="Yadav J.S."/>
            <person name="Pangilinan J."/>
            <person name="Larsson K.H."/>
            <person name="Matsuura K."/>
            <person name="Barry K."/>
            <person name="Labutti K."/>
            <person name="Kuo R."/>
            <person name="Ohm R.A."/>
            <person name="Bhattacharya S.S."/>
            <person name="Shirouzu T."/>
            <person name="Yoshinaga Y."/>
            <person name="Martin F.M."/>
            <person name="Grigoriev I.V."/>
            <person name="Hibbett D.S."/>
        </authorList>
    </citation>
    <scope>NUCLEOTIDE SEQUENCE [LARGE SCALE GENOMIC DNA]</scope>
    <source>
        <strain evidence="5 6">CBS 109695</strain>
    </source>
</reference>
<dbReference type="CDD" id="cd03880">
    <property type="entry name" value="M28_QC_like"/>
    <property type="match status" value="1"/>
</dbReference>
<keyword evidence="3" id="KW-0378">Hydrolase</keyword>
<dbReference type="Gene3D" id="3.40.630.10">
    <property type="entry name" value="Zn peptidases"/>
    <property type="match status" value="1"/>
</dbReference>
<keyword evidence="2" id="KW-0012">Acyltransferase</keyword>
<feature type="chain" id="PRO_5007748866" description="Peptide hydrolase" evidence="3">
    <location>
        <begin position="18"/>
        <end position="389"/>
    </location>
</feature>
<dbReference type="PANTHER" id="PTHR12283">
    <property type="entry name" value="GLUTAMINYL-PEPTIDE CYCLOTRANSFERASE"/>
    <property type="match status" value="1"/>
</dbReference>
<keyword evidence="3" id="KW-0732">Signal</keyword>
<dbReference type="GO" id="GO:0006508">
    <property type="term" value="P:proteolysis"/>
    <property type="evidence" value="ECO:0007669"/>
    <property type="project" value="UniProtKB-KW"/>
</dbReference>
<proteinExistence type="inferred from homology"/>
<gene>
    <name evidence="5" type="ORF">FIBSPDRAFT_931787</name>
</gene>
<dbReference type="GO" id="GO:0008270">
    <property type="term" value="F:zinc ion binding"/>
    <property type="evidence" value="ECO:0007669"/>
    <property type="project" value="TreeGrafter"/>
</dbReference>
<dbReference type="InterPro" id="IPR037457">
    <property type="entry name" value="M28_QC"/>
</dbReference>
<dbReference type="Proteomes" id="UP000076532">
    <property type="component" value="Unassembled WGS sequence"/>
</dbReference>
<evidence type="ECO:0000313" key="6">
    <source>
        <dbReference type="Proteomes" id="UP000076532"/>
    </source>
</evidence>
<dbReference type="EC" id="3.4.-.-" evidence="3"/>
<feature type="signal peptide" evidence="3">
    <location>
        <begin position="1"/>
        <end position="17"/>
    </location>
</feature>
<dbReference type="OrthoDB" id="3907302at2759"/>
<dbReference type="SUPFAM" id="SSF53187">
    <property type="entry name" value="Zn-dependent exopeptidases"/>
    <property type="match status" value="1"/>
</dbReference>
<evidence type="ECO:0000256" key="2">
    <source>
        <dbReference type="ARBA" id="ARBA00023315"/>
    </source>
</evidence>
<keyword evidence="6" id="KW-1185">Reference proteome</keyword>
<evidence type="ECO:0000256" key="3">
    <source>
        <dbReference type="RuleBase" id="RU361240"/>
    </source>
</evidence>
<dbReference type="PANTHER" id="PTHR12283:SF6">
    <property type="entry name" value="GLUTAMINYL-PEPTIDE CYCLOTRANSFERASE-RELATED"/>
    <property type="match status" value="1"/>
</dbReference>
<keyword evidence="1" id="KW-0808">Transferase</keyword>
<dbReference type="EMBL" id="KV417549">
    <property type="protein sequence ID" value="KZP21152.1"/>
    <property type="molecule type" value="Genomic_DNA"/>
</dbReference>
<dbReference type="InterPro" id="IPR040234">
    <property type="entry name" value="QC/QCL"/>
</dbReference>
<evidence type="ECO:0000313" key="5">
    <source>
        <dbReference type="EMBL" id="KZP21152.1"/>
    </source>
</evidence>
<accession>A0A166JS29</accession>
<name>A0A166JS29_9AGAM</name>
<feature type="domain" description="Peptidase M28" evidence="4">
    <location>
        <begin position="107"/>
        <end position="361"/>
    </location>
</feature>
<comment type="similarity">
    <text evidence="3">Belongs to the peptidase M28 family.</text>
</comment>